<reference evidence="1" key="1">
    <citation type="submission" date="2022-07" db="EMBL/GenBank/DDBJ databases">
        <title>Phylogenomic reconstructions and comparative analyses of Kickxellomycotina fungi.</title>
        <authorList>
            <person name="Reynolds N.K."/>
            <person name="Stajich J.E."/>
            <person name="Barry K."/>
            <person name="Grigoriev I.V."/>
            <person name="Crous P."/>
            <person name="Smith M.E."/>
        </authorList>
    </citation>
    <scope>NUCLEOTIDE SEQUENCE</scope>
    <source>
        <strain evidence="1">Benny 63K</strain>
    </source>
</reference>
<sequence length="64" mass="7560">MKRNIKLLQELLHIINQVVSDLVEEDTGVKDEDRVGYCCTMSMSMANQNNLFKEQLYFKFMLDQ</sequence>
<accession>A0ACC1IA52</accession>
<name>A0ACC1IA52_9FUNG</name>
<evidence type="ECO:0000313" key="1">
    <source>
        <dbReference type="EMBL" id="KAJ1890403.1"/>
    </source>
</evidence>
<proteinExistence type="predicted"/>
<keyword evidence="2" id="KW-1185">Reference proteome</keyword>
<dbReference type="EMBL" id="JANBPG010001349">
    <property type="protein sequence ID" value="KAJ1890403.1"/>
    <property type="molecule type" value="Genomic_DNA"/>
</dbReference>
<gene>
    <name evidence="1" type="ORF">LPJ66_007499</name>
</gene>
<comment type="caution">
    <text evidence="1">The sequence shown here is derived from an EMBL/GenBank/DDBJ whole genome shotgun (WGS) entry which is preliminary data.</text>
</comment>
<organism evidence="1 2">
    <name type="scientific">Kickxella alabastrina</name>
    <dbReference type="NCBI Taxonomy" id="61397"/>
    <lineage>
        <taxon>Eukaryota</taxon>
        <taxon>Fungi</taxon>
        <taxon>Fungi incertae sedis</taxon>
        <taxon>Zoopagomycota</taxon>
        <taxon>Kickxellomycotina</taxon>
        <taxon>Kickxellomycetes</taxon>
        <taxon>Kickxellales</taxon>
        <taxon>Kickxellaceae</taxon>
        <taxon>Kickxella</taxon>
    </lineage>
</organism>
<evidence type="ECO:0000313" key="2">
    <source>
        <dbReference type="Proteomes" id="UP001150581"/>
    </source>
</evidence>
<feature type="non-terminal residue" evidence="1">
    <location>
        <position position="64"/>
    </location>
</feature>
<dbReference type="Proteomes" id="UP001150581">
    <property type="component" value="Unassembled WGS sequence"/>
</dbReference>
<protein>
    <submittedName>
        <fullName evidence="1">Uncharacterized protein</fullName>
    </submittedName>
</protein>